<keyword evidence="3" id="KW-1185">Reference proteome</keyword>
<evidence type="ECO:0000256" key="1">
    <source>
        <dbReference type="SAM" id="MobiDB-lite"/>
    </source>
</evidence>
<sequence>MILLNLSSPDVASFCLAMEKNAKAADYRAAICRASFVKRFMSKYDSLCGDVRLSCIRLLLQFNSYDVNFIDTEYCQNTTLSNHCFNCLLFPFMLLEPPERTGCYCTYHMRVWRGRDVVLLRGPQIRVDRRERVRWSYVTNRFTAHRFRRRANEAVDDCPNSNNRERNPNDDVDRRDNAVGGERNGSNVAQQDRDLVYRFYVLDML</sequence>
<proteinExistence type="predicted"/>
<organism evidence="2 3">
    <name type="scientific">Passerine adenovirus 1</name>
    <dbReference type="NCBI Taxonomy" id="2779174"/>
    <lineage>
        <taxon>Viruses</taxon>
        <taxon>Varidnaviria</taxon>
        <taxon>Bamfordvirae</taxon>
        <taxon>Preplasmiviricota</taxon>
        <taxon>Polisuviricotina</taxon>
        <taxon>Pharingeaviricetes</taxon>
        <taxon>Rowavirales</taxon>
        <taxon>Adenoviridae</taxon>
        <taxon>Barthadenovirus</taxon>
    </lineage>
</organism>
<reference evidence="2" key="1">
    <citation type="journal article" date="2020" name="Viruses">
        <title>Molecular Characterisation of a Novel and Highly Divergent Passerine Adenovirus 1.</title>
        <authorList>
            <person name="Athukorala A."/>
            <person name="Forwood J.K."/>
            <person name="Phalen D.N."/>
            <person name="Sarker S."/>
        </authorList>
    </citation>
    <scope>NUCLEOTIDE SEQUENCE</scope>
    <source>
        <strain evidence="2">AU2787</strain>
    </source>
</reference>
<protein>
    <submittedName>
        <fullName evidence="2">F-box related protein RH0</fullName>
    </submittedName>
</protein>
<name>A0A7L9DI91_9ADEN</name>
<feature type="region of interest" description="Disordered" evidence="1">
    <location>
        <begin position="155"/>
        <end position="187"/>
    </location>
</feature>
<dbReference type="Proteomes" id="UP001230876">
    <property type="component" value="Segment"/>
</dbReference>
<accession>A0A7L9DI91</accession>
<evidence type="ECO:0000313" key="2">
    <source>
        <dbReference type="EMBL" id="QOJ53961.1"/>
    </source>
</evidence>
<dbReference type="EMBL" id="MT674683">
    <property type="protein sequence ID" value="QOJ53961.1"/>
    <property type="molecule type" value="Genomic_DNA"/>
</dbReference>
<evidence type="ECO:0000313" key="3">
    <source>
        <dbReference type="Proteomes" id="UP001230876"/>
    </source>
</evidence>
<feature type="compositionally biased region" description="Basic and acidic residues" evidence="1">
    <location>
        <begin position="163"/>
        <end position="177"/>
    </location>
</feature>